<organism evidence="1 2">
    <name type="scientific">Eumeta variegata</name>
    <name type="common">Bagworm moth</name>
    <name type="synonym">Eumeta japonica</name>
    <dbReference type="NCBI Taxonomy" id="151549"/>
    <lineage>
        <taxon>Eukaryota</taxon>
        <taxon>Metazoa</taxon>
        <taxon>Ecdysozoa</taxon>
        <taxon>Arthropoda</taxon>
        <taxon>Hexapoda</taxon>
        <taxon>Insecta</taxon>
        <taxon>Pterygota</taxon>
        <taxon>Neoptera</taxon>
        <taxon>Endopterygota</taxon>
        <taxon>Lepidoptera</taxon>
        <taxon>Glossata</taxon>
        <taxon>Ditrysia</taxon>
        <taxon>Tineoidea</taxon>
        <taxon>Psychidae</taxon>
        <taxon>Oiketicinae</taxon>
        <taxon>Eumeta</taxon>
    </lineage>
</organism>
<accession>A0A4C1W8S0</accession>
<proteinExistence type="predicted"/>
<sequence length="484" mass="54718">MHSCLLHVGPPIGGLGPVTELYSGSRTEASNINKVLAFLPCVIHRRRARHFQPSQRYRPQRRLLRGERQTFVCEINQTYKKNNTETRKLGNCHQKLNEAISAYNKTRAIADKHRSPLTPPSHRKKKADSRILTPIGNRSIGTNTTMTNTEEEEQILDVVKSAGLTLEDIKKIAKIKDDDCNKNVALSLEEDKIEYSNKRREYLEKIREALQSKITNENEIFPFLFYFLSDNHDCMKSLLCLSEMNENVTPLPVSSRECMFKALKDTMMPDTLQKVRKFLLDYILGMVETYDKPTAEQQKFKGKEMRTDPRLVGCSMAKKVKLSAEMPNLMPLTNETVLKGVQSIMAPATITRSTELNLPVTNPIIWPNNNLRKRPEQSMVVGQMNMAATSITRSAHSNLLMTNTMIGPTNNVGKSVGQPVVANQMNMQKGLTMEPDGSDNKAEWLTLGLHNGTTYPNRVGASWNCLEVQLDYELFSLSDDEAGR</sequence>
<dbReference type="Proteomes" id="UP000299102">
    <property type="component" value="Unassembled WGS sequence"/>
</dbReference>
<evidence type="ECO:0000313" key="2">
    <source>
        <dbReference type="Proteomes" id="UP000299102"/>
    </source>
</evidence>
<dbReference type="AlphaFoldDB" id="A0A4C1W8S0"/>
<keyword evidence="2" id="KW-1185">Reference proteome</keyword>
<comment type="caution">
    <text evidence="1">The sequence shown here is derived from an EMBL/GenBank/DDBJ whole genome shotgun (WGS) entry which is preliminary data.</text>
</comment>
<gene>
    <name evidence="1" type="ORF">EVAR_38064_1</name>
</gene>
<evidence type="ECO:0000313" key="1">
    <source>
        <dbReference type="EMBL" id="GBP47300.1"/>
    </source>
</evidence>
<protein>
    <submittedName>
        <fullName evidence="1">Uncharacterized protein</fullName>
    </submittedName>
</protein>
<reference evidence="1 2" key="1">
    <citation type="journal article" date="2019" name="Commun. Biol.">
        <title>The bagworm genome reveals a unique fibroin gene that provides high tensile strength.</title>
        <authorList>
            <person name="Kono N."/>
            <person name="Nakamura H."/>
            <person name="Ohtoshi R."/>
            <person name="Tomita M."/>
            <person name="Numata K."/>
            <person name="Arakawa K."/>
        </authorList>
    </citation>
    <scope>NUCLEOTIDE SEQUENCE [LARGE SCALE GENOMIC DNA]</scope>
</reference>
<dbReference type="EMBL" id="BGZK01000499">
    <property type="protein sequence ID" value="GBP47300.1"/>
    <property type="molecule type" value="Genomic_DNA"/>
</dbReference>
<name>A0A4C1W8S0_EUMVA</name>